<keyword evidence="2" id="KW-1185">Reference proteome</keyword>
<proteinExistence type="predicted"/>
<dbReference type="RefSeq" id="WP_125067931.1">
    <property type="nucleotide sequence ID" value="NZ_CP032548.1"/>
</dbReference>
<accession>A0A3Q8RTM4</accession>
<sequence length="312" mass="36697">MKLNLPSTLSSLLFTSFLLVSCGAVKKNNSLETFKHSYSTYYSNVAKADSLFAVKKYSEAYSVFNETFSKYKPLNTFSFREYTRYVISKHLSGKEVSKNEVERLISEYGGTSSMYLHRDPSLQYLLGKYKISKSDIDSLSDSHVKSLDMDLRNKLFKAIEEDQYYRTYYDGKDKQKLWAQSDSINEKILVDLFDKNIFPNEKIIGPKFYKGDVVDVEVLLLHTNDSMRINYFLPKIKEFIHKGKCTPRIYAMMVDQYHLYNDRPQLYGTYNTEKILPEKYSYYNENRKKLGIGLPSIEFDVFWQNYLINLWD</sequence>
<name>A0A3Q8RTM4_9FLAO</name>
<reference evidence="1 2" key="1">
    <citation type="submission" date="2018-09" db="EMBL/GenBank/DDBJ databases">
        <title>Insights into the microbiota of Asian seabass (Lates calcarifer) with tenacibaculosis symptoms and description of sp. nov. Tenacibaculum singaporense.</title>
        <authorList>
            <person name="Miyake S."/>
            <person name="Soh M."/>
            <person name="Azman M.N."/>
            <person name="Ngoh S.Y."/>
            <person name="Orban L."/>
        </authorList>
    </citation>
    <scope>NUCLEOTIDE SEQUENCE [LARGE SCALE GENOMIC DNA]</scope>
    <source>
        <strain evidence="1 2">DSM 106434</strain>
    </source>
</reference>
<organism evidence="1 2">
    <name type="scientific">Tenacibaculum singaporense</name>
    <dbReference type="NCBI Taxonomy" id="2358479"/>
    <lineage>
        <taxon>Bacteria</taxon>
        <taxon>Pseudomonadati</taxon>
        <taxon>Bacteroidota</taxon>
        <taxon>Flavobacteriia</taxon>
        <taxon>Flavobacteriales</taxon>
        <taxon>Flavobacteriaceae</taxon>
        <taxon>Tenacibaculum</taxon>
    </lineage>
</organism>
<gene>
    <name evidence="1" type="ORF">D6T69_11890</name>
</gene>
<dbReference type="KEGG" id="tsig:D6T69_11890"/>
<dbReference type="AlphaFoldDB" id="A0A3Q8RTM4"/>
<dbReference type="PROSITE" id="PS51257">
    <property type="entry name" value="PROKAR_LIPOPROTEIN"/>
    <property type="match status" value="1"/>
</dbReference>
<dbReference type="Proteomes" id="UP000274593">
    <property type="component" value="Chromosome"/>
</dbReference>
<dbReference type="EMBL" id="CP032548">
    <property type="protein sequence ID" value="AZJ36192.1"/>
    <property type="molecule type" value="Genomic_DNA"/>
</dbReference>
<evidence type="ECO:0000313" key="2">
    <source>
        <dbReference type="Proteomes" id="UP000274593"/>
    </source>
</evidence>
<evidence type="ECO:0000313" key="1">
    <source>
        <dbReference type="EMBL" id="AZJ36192.1"/>
    </source>
</evidence>
<evidence type="ECO:0008006" key="3">
    <source>
        <dbReference type="Google" id="ProtNLM"/>
    </source>
</evidence>
<protein>
    <recommendedName>
        <fullName evidence="3">Lipoprotein</fullName>
    </recommendedName>
</protein>